<organism evidence="1 4">
    <name type="scientific">Adineta ricciae</name>
    <name type="common">Rotifer</name>
    <dbReference type="NCBI Taxonomy" id="249248"/>
    <lineage>
        <taxon>Eukaryota</taxon>
        <taxon>Metazoa</taxon>
        <taxon>Spiralia</taxon>
        <taxon>Gnathifera</taxon>
        <taxon>Rotifera</taxon>
        <taxon>Eurotatoria</taxon>
        <taxon>Bdelloidea</taxon>
        <taxon>Adinetida</taxon>
        <taxon>Adinetidae</taxon>
        <taxon>Adineta</taxon>
    </lineage>
</organism>
<sequence length="96" mass="11046">MNVTKTVYDDELCVGMCSNLIARYSQDDIVQELLRGLKGLFTDVEISRPIKTLTKIWPSAWHFQRSNSNVTNTEIMNWASKPIGRFAKNQSTHKRT</sequence>
<reference evidence="1" key="1">
    <citation type="submission" date="2021-02" db="EMBL/GenBank/DDBJ databases">
        <authorList>
            <person name="Nowell W R."/>
        </authorList>
    </citation>
    <scope>NUCLEOTIDE SEQUENCE</scope>
</reference>
<dbReference type="EMBL" id="CAJNOR010005409">
    <property type="protein sequence ID" value="CAF1561264.1"/>
    <property type="molecule type" value="Genomic_DNA"/>
</dbReference>
<dbReference type="OrthoDB" id="10051671at2759"/>
<evidence type="ECO:0000313" key="1">
    <source>
        <dbReference type="EMBL" id="CAF1542602.1"/>
    </source>
</evidence>
<accession>A0A815WM59</accession>
<comment type="caution">
    <text evidence="1">The sequence shown here is derived from an EMBL/GenBank/DDBJ whole genome shotgun (WGS) entry which is preliminary data.</text>
</comment>
<evidence type="ECO:0000313" key="3">
    <source>
        <dbReference type="Proteomes" id="UP000663828"/>
    </source>
</evidence>
<evidence type="ECO:0000313" key="4">
    <source>
        <dbReference type="Proteomes" id="UP000663852"/>
    </source>
</evidence>
<evidence type="ECO:0000313" key="2">
    <source>
        <dbReference type="EMBL" id="CAF1561264.1"/>
    </source>
</evidence>
<dbReference type="Proteomes" id="UP000663852">
    <property type="component" value="Unassembled WGS sequence"/>
</dbReference>
<name>A0A815WM59_ADIRI</name>
<proteinExistence type="predicted"/>
<gene>
    <name evidence="1" type="ORF">EDS130_LOCUS45430</name>
    <name evidence="2" type="ORF">XAT740_LOCUS43638</name>
</gene>
<dbReference type="EMBL" id="CAJNOJ010001104">
    <property type="protein sequence ID" value="CAF1542602.1"/>
    <property type="molecule type" value="Genomic_DNA"/>
</dbReference>
<dbReference type="AlphaFoldDB" id="A0A815WM59"/>
<dbReference type="Proteomes" id="UP000663828">
    <property type="component" value="Unassembled WGS sequence"/>
</dbReference>
<keyword evidence="3" id="KW-1185">Reference proteome</keyword>
<protein>
    <submittedName>
        <fullName evidence="1">Uncharacterized protein</fullName>
    </submittedName>
</protein>